<evidence type="ECO:0000313" key="2">
    <source>
        <dbReference type="Proteomes" id="UP001168552"/>
    </source>
</evidence>
<organism evidence="1 2">
    <name type="scientific">Shiella aurantiaca</name>
    <dbReference type="NCBI Taxonomy" id="3058365"/>
    <lineage>
        <taxon>Bacteria</taxon>
        <taxon>Pseudomonadati</taxon>
        <taxon>Bacteroidota</taxon>
        <taxon>Cytophagia</taxon>
        <taxon>Cytophagales</taxon>
        <taxon>Shiellaceae</taxon>
        <taxon>Shiella</taxon>
    </lineage>
</organism>
<gene>
    <name evidence="1" type="ORF">QWY31_03615</name>
</gene>
<protein>
    <submittedName>
        <fullName evidence="1">Uncharacterized protein</fullName>
    </submittedName>
</protein>
<proteinExistence type="predicted"/>
<accession>A0ABT8F2H0</accession>
<keyword evidence="2" id="KW-1185">Reference proteome</keyword>
<evidence type="ECO:0000313" key="1">
    <source>
        <dbReference type="EMBL" id="MDN4164573.1"/>
    </source>
</evidence>
<dbReference type="Proteomes" id="UP001168552">
    <property type="component" value="Unassembled WGS sequence"/>
</dbReference>
<dbReference type="RefSeq" id="WP_320003101.1">
    <property type="nucleotide sequence ID" value="NZ_JAUHJS010000002.1"/>
</dbReference>
<dbReference type="EMBL" id="JAUHJS010000002">
    <property type="protein sequence ID" value="MDN4164573.1"/>
    <property type="molecule type" value="Genomic_DNA"/>
</dbReference>
<name>A0ABT8F2H0_9BACT</name>
<comment type="caution">
    <text evidence="1">The sequence shown here is derived from an EMBL/GenBank/DDBJ whole genome shotgun (WGS) entry which is preliminary data.</text>
</comment>
<sequence>MKNHSVFLCVLAAMMWACDDSSKKETHAKEVVAEVIEEKSDSIEIQVSESKTVENIDIEFIKRCAQEGITSFSMDTITDTKKYLDNDMVERSLGRIVVNGNEKWHLKVNDWEQLICHQWEENENYFLFTLLQQDETCCMTMYLCVSDKSGQLLAISQLGLSGGDGGWAENDWGERLGFGKFKLYHDSYYDEDQFGDGEDLGYTREHEYTELQISLENGFFQIDTLNYIKTDTLIANI</sequence>
<reference evidence="1" key="1">
    <citation type="submission" date="2023-06" db="EMBL/GenBank/DDBJ databases">
        <title>Cytophagales bacterium Strain LB-30, isolated from soil.</title>
        <authorList>
            <person name="Liu B."/>
        </authorList>
    </citation>
    <scope>NUCLEOTIDE SEQUENCE</scope>
    <source>
        <strain evidence="1">LB-30</strain>
    </source>
</reference>